<dbReference type="HAMAP" id="MF_00970">
    <property type="entry name" value="RNase_E"/>
    <property type="match status" value="1"/>
</dbReference>
<dbReference type="InterPro" id="IPR048583">
    <property type="entry name" value="RNase_E_G_thioredoxin-like"/>
</dbReference>
<dbReference type="Gene3D" id="3.40.1260.20">
    <property type="entry name" value="Ribonuclease E, catalytic domain"/>
    <property type="match status" value="1"/>
</dbReference>
<proteinExistence type="inferred from homology"/>
<feature type="binding site" evidence="15">
    <location>
        <position position="402"/>
    </location>
    <ligand>
        <name>Zn(2+)</name>
        <dbReference type="ChEBI" id="CHEBI:29105"/>
        <note>ligand shared between dimeric partners</note>
    </ligand>
</feature>
<keyword evidence="4 15" id="KW-0997">Cell inner membrane</keyword>
<comment type="subcellular location">
    <subcellularLocation>
        <location evidence="15">Cytoplasm</location>
    </subcellularLocation>
    <subcellularLocation>
        <location evidence="15">Cell inner membrane</location>
        <topology evidence="15">Peripheral membrane protein</topology>
        <orientation evidence="15">Cytoplasmic side</orientation>
    </subcellularLocation>
</comment>
<feature type="compositionally biased region" description="Low complexity" evidence="16">
    <location>
        <begin position="753"/>
        <end position="779"/>
    </location>
</feature>
<keyword evidence="5 15" id="KW-0698">rRNA processing</keyword>
<feature type="binding site" evidence="15">
    <location>
        <position position="405"/>
    </location>
    <ligand>
        <name>Zn(2+)</name>
        <dbReference type="ChEBI" id="CHEBI:29105"/>
        <note>ligand shared between dimeric partners</note>
    </ligand>
</feature>
<evidence type="ECO:0000256" key="14">
    <source>
        <dbReference type="ARBA" id="ARBA00023136"/>
    </source>
</evidence>
<comment type="cofactor">
    <cofactor evidence="15">
        <name>Zn(2+)</name>
        <dbReference type="ChEBI" id="CHEBI:29105"/>
    </cofactor>
    <text evidence="15">Binds 2 Zn(2+) ions per homotetramer.</text>
</comment>
<name>A0ABT1BI86_9BURK</name>
<dbReference type="InterPro" id="IPR028878">
    <property type="entry name" value="RNase_E"/>
</dbReference>
<keyword evidence="10 15" id="KW-0255">Endonuclease</keyword>
<evidence type="ECO:0000256" key="3">
    <source>
        <dbReference type="ARBA" id="ARBA00022490"/>
    </source>
</evidence>
<sequence length="939" mass="102417">MKRMLINATQPEERRLAIVDGQKLLDFETEIEGREQRKGNIYKAVVTRVEPSLEACFVDYGEDRHGFLPFKEISRQYFKEGVSVKDAKIQDVIANGQELLVQVEKEERGNKGAALTTFVSLAGRYLVLMPNNPRGGGVSRRIEGEQREELKENLDQLDYPKGMSLIARTAGIGRSAAELQWDLNYMLKLWDAIDSASKVGKGAFLIYQESSLVIRAIRDYFTADIGEILIDTDDIYDQAQQFMNHVMPESANRVKRYRDDAPLFSRFQIEHQIETAFSRTVNLPSGGAIVIDHTEALVAVDVNSARSTRGTDIEETATRTNLEAADEIARQCRLRDLGGLIVVDFIDMEESKNRRDVEQRLKDALRFDRARVQFSSISKFGLLELSRQRLRPALSEGSHITCPRCNGTGHIRDTESSALQILRIIQEEALKENTAAVHVQVPVEVTSFLLNEKRQEISKIELKQRIAVLLVPNKHLDTPNYKLERLRHDDPRLENLQASYTMVQETDEEVSISRREKAKPKQEPVIKGVLPDQPAPVAPPPAPTPAPTPAAAAAAPTPAPAQASGGGFFGWLKKLFGTEPAPAPVAKAEPTPAAKTEGGERGGRNGGNRRDRGERGERGSRGEAGGRNGGQRAEGGRGEGGNKPRREDNRGERGERPERAERGERGGRGEGRRNAPERVEALDANTQERKPRTELEVPANALADKVEGAEAEGALADAERNGGRRRRRRGGRGRDGERTEGEVIQGAEGMADGETPTEARAAEAADLVAAATEAPAAEPAEGEREGRGRRNRRPRREQVDTQDEGGQTPEAAPLGEDTAAAAPSVVADAPVPVETPAAAPAAAPAPTPTPVAAAPVVVPTYTLALDELNAIAAGAGLSWVNSDAEKVRVVKEAIAAEPKPVHVPRERPPAVVMDQGPLVLVETRKDLSQVTLPFDTPQS</sequence>
<dbReference type="InterPro" id="IPR012340">
    <property type="entry name" value="NA-bd_OB-fold"/>
</dbReference>
<feature type="compositionally biased region" description="Basic and acidic residues" evidence="16">
    <location>
        <begin position="732"/>
        <end position="741"/>
    </location>
</feature>
<evidence type="ECO:0000256" key="5">
    <source>
        <dbReference type="ARBA" id="ARBA00022552"/>
    </source>
</evidence>
<evidence type="ECO:0000256" key="11">
    <source>
        <dbReference type="ARBA" id="ARBA00022801"/>
    </source>
</evidence>
<evidence type="ECO:0000256" key="4">
    <source>
        <dbReference type="ARBA" id="ARBA00022519"/>
    </source>
</evidence>
<dbReference type="PROSITE" id="PS50126">
    <property type="entry name" value="S1"/>
    <property type="match status" value="1"/>
</dbReference>
<feature type="region of interest" description="Disordered" evidence="16">
    <location>
        <begin position="581"/>
        <end position="828"/>
    </location>
</feature>
<accession>A0ABT1BI86</accession>
<evidence type="ECO:0000256" key="8">
    <source>
        <dbReference type="ARBA" id="ARBA00022723"/>
    </source>
</evidence>
<protein>
    <recommendedName>
        <fullName evidence="15">Ribonuclease E</fullName>
        <shortName evidence="15">RNase E</shortName>
        <ecNumber evidence="15">3.1.26.12</ecNumber>
    </recommendedName>
</protein>
<comment type="catalytic activity">
    <reaction evidence="15">
        <text>Endonucleolytic cleavage of single-stranded RNA in A- and U-rich regions.</text>
        <dbReference type="EC" id="3.1.26.12"/>
    </reaction>
</comment>
<evidence type="ECO:0000256" key="2">
    <source>
        <dbReference type="ARBA" id="ARBA00022475"/>
    </source>
</evidence>
<keyword evidence="7 15" id="KW-0540">Nuclease</keyword>
<dbReference type="Pfam" id="PF10150">
    <property type="entry name" value="RNase_E_G"/>
    <property type="match status" value="1"/>
</dbReference>
<dbReference type="EMBL" id="JAMXMC010000002">
    <property type="protein sequence ID" value="MCO5975823.1"/>
    <property type="molecule type" value="Genomic_DNA"/>
</dbReference>
<dbReference type="Pfam" id="PF00575">
    <property type="entry name" value="S1"/>
    <property type="match status" value="1"/>
</dbReference>
<keyword evidence="12 15" id="KW-0460">Magnesium</keyword>
<dbReference type="InterPro" id="IPR003029">
    <property type="entry name" value="S1_domain"/>
</dbReference>
<dbReference type="RefSeq" id="WP_252768255.1">
    <property type="nucleotide sequence ID" value="NZ_JAMXMC010000002.1"/>
</dbReference>
<comment type="similarity">
    <text evidence="1">Belongs to the RNase E/G family. RNase G subfamily.</text>
</comment>
<evidence type="ECO:0000256" key="15">
    <source>
        <dbReference type="HAMAP-Rule" id="MF_00970"/>
    </source>
</evidence>
<feature type="compositionally biased region" description="Gly residues" evidence="16">
    <location>
        <begin position="622"/>
        <end position="633"/>
    </location>
</feature>
<evidence type="ECO:0000256" key="6">
    <source>
        <dbReference type="ARBA" id="ARBA00022694"/>
    </source>
</evidence>
<feature type="compositionally biased region" description="Basic and acidic residues" evidence="16">
    <location>
        <begin position="597"/>
        <end position="621"/>
    </location>
</feature>
<evidence type="ECO:0000256" key="13">
    <source>
        <dbReference type="ARBA" id="ARBA00022884"/>
    </source>
</evidence>
<dbReference type="InterPro" id="IPR004659">
    <property type="entry name" value="RNase_E/G"/>
</dbReference>
<keyword evidence="3 15" id="KW-0963">Cytoplasm</keyword>
<feature type="compositionally biased region" description="Low complexity" evidence="16">
    <location>
        <begin position="819"/>
        <end position="828"/>
    </location>
</feature>
<dbReference type="CDD" id="cd04453">
    <property type="entry name" value="S1_RNase_E"/>
    <property type="match status" value="1"/>
</dbReference>
<dbReference type="PANTHER" id="PTHR30001">
    <property type="entry name" value="RIBONUCLEASE"/>
    <property type="match status" value="1"/>
</dbReference>
<dbReference type="NCBIfam" id="TIGR00757">
    <property type="entry name" value="RNaseEG"/>
    <property type="match status" value="1"/>
</dbReference>
<feature type="region of interest" description="Disordered" evidence="16">
    <location>
        <begin position="504"/>
        <end position="562"/>
    </location>
</feature>
<dbReference type="Proteomes" id="UP001204851">
    <property type="component" value="Unassembled WGS sequence"/>
</dbReference>
<feature type="region of interest" description="Required for zinc-mediated homotetramerization and catalytic activity" evidence="15">
    <location>
        <begin position="402"/>
        <end position="405"/>
    </location>
</feature>
<evidence type="ECO:0000256" key="10">
    <source>
        <dbReference type="ARBA" id="ARBA00022759"/>
    </source>
</evidence>
<keyword evidence="15" id="KW-0862">Zinc</keyword>
<dbReference type="Gene3D" id="2.40.50.140">
    <property type="entry name" value="Nucleic acid-binding proteins"/>
    <property type="match status" value="1"/>
</dbReference>
<keyword evidence="13 15" id="KW-0694">RNA-binding</keyword>
<evidence type="ECO:0000256" key="1">
    <source>
        <dbReference type="ARBA" id="ARBA00005663"/>
    </source>
</evidence>
<evidence type="ECO:0000256" key="7">
    <source>
        <dbReference type="ARBA" id="ARBA00022722"/>
    </source>
</evidence>
<keyword evidence="19" id="KW-1185">Reference proteome</keyword>
<evidence type="ECO:0000256" key="16">
    <source>
        <dbReference type="SAM" id="MobiDB-lite"/>
    </source>
</evidence>
<evidence type="ECO:0000313" key="18">
    <source>
        <dbReference type="EMBL" id="MCO5975823.1"/>
    </source>
</evidence>
<evidence type="ECO:0000256" key="12">
    <source>
        <dbReference type="ARBA" id="ARBA00022842"/>
    </source>
</evidence>
<dbReference type="Pfam" id="PF20833">
    <property type="entry name" value="RNase_E_G_Thio"/>
    <property type="match status" value="1"/>
</dbReference>
<reference evidence="18 19" key="1">
    <citation type="submission" date="2022-06" db="EMBL/GenBank/DDBJ databases">
        <title>Ideonella sp. NS12-5 Genome sequencing and assembly.</title>
        <authorList>
            <person name="Jung Y."/>
        </authorList>
    </citation>
    <scope>NUCLEOTIDE SEQUENCE [LARGE SCALE GENOMIC DNA]</scope>
    <source>
        <strain evidence="18 19">NS12-5</strain>
    </source>
</reference>
<keyword evidence="9 15" id="KW-0699">rRNA-binding</keyword>
<comment type="caution">
    <text evidence="18">The sequence shown here is derived from an EMBL/GenBank/DDBJ whole genome shotgun (WGS) entry which is preliminary data.</text>
</comment>
<comment type="similarity">
    <text evidence="15">Belongs to the RNase E/G family. RNase E subfamily.</text>
</comment>
<feature type="domain" description="S1 motif" evidence="17">
    <location>
        <begin position="39"/>
        <end position="118"/>
    </location>
</feature>
<keyword evidence="6 15" id="KW-0819">tRNA processing</keyword>
<feature type="compositionally biased region" description="Low complexity" evidence="16">
    <location>
        <begin position="581"/>
        <end position="596"/>
    </location>
</feature>
<keyword evidence="14 15" id="KW-0472">Membrane</keyword>
<evidence type="ECO:0000259" key="17">
    <source>
        <dbReference type="PROSITE" id="PS50126"/>
    </source>
</evidence>
<feature type="binding site" evidence="15">
    <location>
        <position position="301"/>
    </location>
    <ligand>
        <name>Mg(2+)</name>
        <dbReference type="ChEBI" id="CHEBI:18420"/>
        <note>catalytic</note>
    </ligand>
</feature>
<feature type="compositionally biased region" description="Basic and acidic residues" evidence="16">
    <location>
        <begin position="634"/>
        <end position="695"/>
    </location>
</feature>
<comment type="function">
    <text evidence="15">Endoribonuclease that plays a central role in RNA processing and decay. Required for the maturation of 5S and 16S rRNAs and the majority of tRNAs. Also involved in the degradation of most mRNAs.</text>
</comment>
<organism evidence="18 19">
    <name type="scientific">Ideonella oryzae</name>
    <dbReference type="NCBI Taxonomy" id="2937441"/>
    <lineage>
        <taxon>Bacteria</taxon>
        <taxon>Pseudomonadati</taxon>
        <taxon>Pseudomonadota</taxon>
        <taxon>Betaproteobacteria</taxon>
        <taxon>Burkholderiales</taxon>
        <taxon>Sphaerotilaceae</taxon>
        <taxon>Ideonella</taxon>
    </lineage>
</organism>
<evidence type="ECO:0000313" key="19">
    <source>
        <dbReference type="Proteomes" id="UP001204851"/>
    </source>
</evidence>
<keyword evidence="2 15" id="KW-1003">Cell membrane</keyword>
<evidence type="ECO:0000256" key="9">
    <source>
        <dbReference type="ARBA" id="ARBA00022730"/>
    </source>
</evidence>
<gene>
    <name evidence="15" type="primary">rne</name>
    <name evidence="18" type="ORF">M0L44_03665</name>
</gene>
<feature type="compositionally biased region" description="Basic and acidic residues" evidence="16">
    <location>
        <begin position="511"/>
        <end position="524"/>
    </location>
</feature>
<dbReference type="SMART" id="SM00316">
    <property type="entry name" value="S1"/>
    <property type="match status" value="1"/>
</dbReference>
<comment type="cofactor">
    <cofactor evidence="15">
        <name>Mg(2+)</name>
        <dbReference type="ChEBI" id="CHEBI:18420"/>
    </cofactor>
    <text evidence="15">Binds 1 Mg(2+) ion per subunit.</text>
</comment>
<dbReference type="InterPro" id="IPR019307">
    <property type="entry name" value="RNA-bd_AU-1/RNase_E/G"/>
</dbReference>
<dbReference type="PANTHER" id="PTHR30001:SF1">
    <property type="entry name" value="RIBONUCLEASE E_G-LIKE PROTEIN, CHLOROPLASTIC"/>
    <property type="match status" value="1"/>
</dbReference>
<keyword evidence="8 15" id="KW-0479">Metal-binding</keyword>
<feature type="binding site" evidence="15">
    <location>
        <position position="344"/>
    </location>
    <ligand>
        <name>Mg(2+)</name>
        <dbReference type="ChEBI" id="CHEBI:18420"/>
        <note>catalytic</note>
    </ligand>
</feature>
<feature type="compositionally biased region" description="Pro residues" evidence="16">
    <location>
        <begin position="533"/>
        <end position="548"/>
    </location>
</feature>
<dbReference type="EC" id="3.1.26.12" evidence="15"/>
<dbReference type="SUPFAM" id="SSF50249">
    <property type="entry name" value="Nucleic acid-binding proteins"/>
    <property type="match status" value="1"/>
</dbReference>
<comment type="subunit">
    <text evidence="15">Homotetramer formed by a dimer of dimers.</text>
</comment>
<keyword evidence="15" id="KW-0820">tRNA-binding</keyword>
<keyword evidence="11 15" id="KW-0378">Hydrolase</keyword>